<dbReference type="InterPro" id="IPR003141">
    <property type="entry name" value="Pol/His_phosphatase_N"/>
</dbReference>
<protein>
    <recommendedName>
        <fullName evidence="2">Polymerase/histidinol phosphatase N-terminal domain-containing protein</fullName>
    </recommendedName>
</protein>
<accession>A0A0A6UBC5</accession>
<dbReference type="FunFam" id="3.20.20.140:FF:000047">
    <property type="entry name" value="PHP domain-containing protein"/>
    <property type="match status" value="1"/>
</dbReference>
<dbReference type="PIRSF" id="PIRSF036978">
    <property type="entry name" value="UCP036978_PHPhdr"/>
    <property type="match status" value="1"/>
</dbReference>
<dbReference type="InterPro" id="IPR017078">
    <property type="entry name" value="UCP036978_PHPhdr"/>
</dbReference>
<dbReference type="Gene3D" id="1.10.150.110">
    <property type="entry name" value="DNA polymerase beta, N-terminal domain-like"/>
    <property type="match status" value="1"/>
</dbReference>
<evidence type="ECO:0000313" key="3">
    <source>
        <dbReference type="EMBL" id="KHD72358.1"/>
    </source>
</evidence>
<dbReference type="PANTHER" id="PTHR36928:SF1">
    <property type="entry name" value="PHOSPHATASE YCDX-RELATED"/>
    <property type="match status" value="1"/>
</dbReference>
<evidence type="ECO:0000259" key="2">
    <source>
        <dbReference type="SMART" id="SM00481"/>
    </source>
</evidence>
<dbReference type="NCBIfam" id="NF005928">
    <property type="entry name" value="PRK07945.1"/>
    <property type="match status" value="1"/>
</dbReference>
<dbReference type="RefSeq" id="WP_043533027.1">
    <property type="nucleotide sequence ID" value="NZ_BAABKU010000003.1"/>
</dbReference>
<name>A0A0A6UBC5_ACTUT</name>
<dbReference type="CDD" id="cd07436">
    <property type="entry name" value="PHP_PolX"/>
    <property type="match status" value="1"/>
</dbReference>
<dbReference type="GO" id="GO:0008270">
    <property type="term" value="F:zinc ion binding"/>
    <property type="evidence" value="ECO:0007669"/>
    <property type="project" value="TreeGrafter"/>
</dbReference>
<dbReference type="SUPFAM" id="SSF89550">
    <property type="entry name" value="PHP domain-like"/>
    <property type="match status" value="1"/>
</dbReference>
<organism evidence="3 4">
    <name type="scientific">Actinoplanes utahensis</name>
    <dbReference type="NCBI Taxonomy" id="1869"/>
    <lineage>
        <taxon>Bacteria</taxon>
        <taxon>Bacillati</taxon>
        <taxon>Actinomycetota</taxon>
        <taxon>Actinomycetes</taxon>
        <taxon>Micromonosporales</taxon>
        <taxon>Micromonosporaceae</taxon>
        <taxon>Actinoplanes</taxon>
    </lineage>
</organism>
<dbReference type="AlphaFoldDB" id="A0A0A6UBC5"/>
<gene>
    <name evidence="3" type="ORF">MB27_38400</name>
</gene>
<sequence>MASRDPVADLRRIAFLLERANEATYRVRAFRSAAATVAKTPHDELVARAGAGTLAKLSGVGEVTARCVTESLAGEEPVYLRRLVGTEGADLPAEAAALRAALRGDCHVHSDWSDGGSPIEEMALAAADLGHEYFVLTDHSPRLTVARGLTADRLRKQLDHVARLNEALPDGFRILTGIEVDILEDGRLDQEDELLARLDVVVGSVHSKLRDDAAKMTRRMVTAIANPHLDVLGHMTGRKVSATGPGDAAHSRARTRPPSDFDLEKVLAACLEHGKAIEINSRPDRLDPPKRMLTVAVEAGCVFTVDTDAHAPGQLDWLGFGCERAALCGVPVDRVVNTWTAERLLKWTASHA</sequence>
<dbReference type="GO" id="GO:0005829">
    <property type="term" value="C:cytosol"/>
    <property type="evidence" value="ECO:0007669"/>
    <property type="project" value="TreeGrafter"/>
</dbReference>
<dbReference type="eggNOG" id="COG1387">
    <property type="taxonomic scope" value="Bacteria"/>
</dbReference>
<evidence type="ECO:0000256" key="1">
    <source>
        <dbReference type="SAM" id="MobiDB-lite"/>
    </source>
</evidence>
<dbReference type="Pfam" id="PF02811">
    <property type="entry name" value="PHP"/>
    <property type="match status" value="1"/>
</dbReference>
<comment type="caution">
    <text evidence="3">The sequence shown here is derived from an EMBL/GenBank/DDBJ whole genome shotgun (WGS) entry which is preliminary data.</text>
</comment>
<dbReference type="SMART" id="SM00481">
    <property type="entry name" value="POLIIIAc"/>
    <property type="match status" value="1"/>
</dbReference>
<dbReference type="Proteomes" id="UP000054537">
    <property type="component" value="Unassembled WGS sequence"/>
</dbReference>
<dbReference type="SUPFAM" id="SSF47802">
    <property type="entry name" value="DNA polymerase beta, N-terminal domain-like"/>
    <property type="match status" value="1"/>
</dbReference>
<dbReference type="InterPro" id="IPR050243">
    <property type="entry name" value="PHP_phosphatase"/>
</dbReference>
<dbReference type="InterPro" id="IPR004013">
    <property type="entry name" value="PHP_dom"/>
</dbReference>
<dbReference type="InterPro" id="IPR027421">
    <property type="entry name" value="DNA_pol_lamdba_lyase_dom_sf"/>
</dbReference>
<dbReference type="Pfam" id="PF14716">
    <property type="entry name" value="HHH_8"/>
    <property type="match status" value="1"/>
</dbReference>
<proteinExistence type="predicted"/>
<feature type="domain" description="Polymerase/histidinol phosphatase N-terminal" evidence="2">
    <location>
        <begin position="104"/>
        <end position="184"/>
    </location>
</feature>
<keyword evidence="4" id="KW-1185">Reference proteome</keyword>
<dbReference type="STRING" id="1869.MB27_38400"/>
<dbReference type="PANTHER" id="PTHR36928">
    <property type="entry name" value="PHOSPHATASE YCDX-RELATED"/>
    <property type="match status" value="1"/>
</dbReference>
<dbReference type="InterPro" id="IPR016195">
    <property type="entry name" value="Pol/histidinol_Pase-like"/>
</dbReference>
<evidence type="ECO:0000313" key="4">
    <source>
        <dbReference type="Proteomes" id="UP000054537"/>
    </source>
</evidence>
<dbReference type="OrthoDB" id="9808747at2"/>
<dbReference type="EMBL" id="JRTT01000137">
    <property type="protein sequence ID" value="KHD72358.1"/>
    <property type="molecule type" value="Genomic_DNA"/>
</dbReference>
<feature type="region of interest" description="Disordered" evidence="1">
    <location>
        <begin position="237"/>
        <end position="257"/>
    </location>
</feature>
<dbReference type="Gene3D" id="3.20.20.140">
    <property type="entry name" value="Metal-dependent hydrolases"/>
    <property type="match status" value="1"/>
</dbReference>
<dbReference type="InterPro" id="IPR010996">
    <property type="entry name" value="HHH_MUS81"/>
</dbReference>
<dbReference type="InterPro" id="IPR047967">
    <property type="entry name" value="PolX_PHP"/>
</dbReference>
<dbReference type="GO" id="GO:0042578">
    <property type="term" value="F:phosphoric ester hydrolase activity"/>
    <property type="evidence" value="ECO:0007669"/>
    <property type="project" value="TreeGrafter"/>
</dbReference>
<reference evidence="3 4" key="1">
    <citation type="submission" date="2014-10" db="EMBL/GenBank/DDBJ databases">
        <title>Draft genome sequence of Actinoplanes utahensis NRRL 12052.</title>
        <authorList>
            <person name="Velasco-Bucheli B."/>
            <person name="del Cerro C."/>
            <person name="Hormigo D."/>
            <person name="Garcia J.L."/>
            <person name="Acebal C."/>
            <person name="Arroyo M."/>
            <person name="de la Mata I."/>
        </authorList>
    </citation>
    <scope>NUCLEOTIDE SEQUENCE [LARGE SCALE GENOMIC DNA]</scope>
    <source>
        <strain evidence="3 4">NRRL 12052</strain>
    </source>
</reference>